<dbReference type="Gene3D" id="3.40.570.10">
    <property type="entry name" value="Extracellular Endonuclease, subunit A"/>
    <property type="match status" value="1"/>
</dbReference>
<protein>
    <submittedName>
        <fullName evidence="3">DNA/RNA non-specific endonuclease</fullName>
    </submittedName>
</protein>
<dbReference type="CDD" id="cd00091">
    <property type="entry name" value="NUC"/>
    <property type="match status" value="1"/>
</dbReference>
<dbReference type="PANTHER" id="PTHR13966:SF5">
    <property type="entry name" value="ENDONUCLEASE G, MITOCHONDRIAL"/>
    <property type="match status" value="1"/>
</dbReference>
<evidence type="ECO:0000313" key="3">
    <source>
        <dbReference type="EMBL" id="MFD1628253.1"/>
    </source>
</evidence>
<dbReference type="Proteomes" id="UP001597118">
    <property type="component" value="Unassembled WGS sequence"/>
</dbReference>
<name>A0ABW4I7N1_9SPHI</name>
<keyword evidence="3" id="KW-0378">Hydrolase</keyword>
<dbReference type="SUPFAM" id="SSF54060">
    <property type="entry name" value="His-Me finger endonucleases"/>
    <property type="match status" value="1"/>
</dbReference>
<gene>
    <name evidence="3" type="ORF">ACFSAH_00110</name>
</gene>
<dbReference type="EMBL" id="JBHUDG010000001">
    <property type="protein sequence ID" value="MFD1628253.1"/>
    <property type="molecule type" value="Genomic_DNA"/>
</dbReference>
<dbReference type="PANTHER" id="PTHR13966">
    <property type="entry name" value="ENDONUCLEASE RELATED"/>
    <property type="match status" value="1"/>
</dbReference>
<accession>A0ABW4I7N1</accession>
<evidence type="ECO:0000313" key="4">
    <source>
        <dbReference type="Proteomes" id="UP001597118"/>
    </source>
</evidence>
<feature type="domain" description="ENPP1-3/EXOG-like endonuclease/phosphodiesterase" evidence="1">
    <location>
        <begin position="88"/>
        <end position="298"/>
    </location>
</feature>
<keyword evidence="3" id="KW-0540">Nuclease</keyword>
<dbReference type="InterPro" id="IPR044925">
    <property type="entry name" value="His-Me_finger_sf"/>
</dbReference>
<sequence>MMHKLIFRYFWITIFTVQIVACKKSYEEPQKPTPPPGQEIEVEIPGNNNGNECGNFNPSFTDNSNILLGIPDDAQPCILFKEKYFIDQKYYAESYSATRGTPNWVSWHLSYSDYSSGSRKDNFRADSKLPIGFYQVSQTSYQYSGFDRGHNCPSGDRTTDPNANNATFLMTNIIPQSPKNNQGTWENMENFIRDKYASIGYECYIIMGSYGKGGTGSSGYSDAIDNGRVTVPSNIWKIVIAIPEGNNDLSRIDANTIIIAVNTPNIQNINSDWRNYIVTVKDIENVTGYNLLTNIPEDIRNILKIKRYN</sequence>
<dbReference type="GO" id="GO:0004519">
    <property type="term" value="F:endonuclease activity"/>
    <property type="evidence" value="ECO:0007669"/>
    <property type="project" value="UniProtKB-KW"/>
</dbReference>
<dbReference type="InterPro" id="IPR044929">
    <property type="entry name" value="DNA/RNA_non-sp_Endonuclease_sf"/>
</dbReference>
<keyword evidence="4" id="KW-1185">Reference proteome</keyword>
<dbReference type="SMART" id="SM00477">
    <property type="entry name" value="NUC"/>
    <property type="match status" value="1"/>
</dbReference>
<proteinExistence type="predicted"/>
<evidence type="ECO:0000259" key="1">
    <source>
        <dbReference type="SMART" id="SM00477"/>
    </source>
</evidence>
<dbReference type="RefSeq" id="WP_379660642.1">
    <property type="nucleotide sequence ID" value="NZ_JBHUDG010000001.1"/>
</dbReference>
<dbReference type="SMART" id="SM00892">
    <property type="entry name" value="Endonuclease_NS"/>
    <property type="match status" value="1"/>
</dbReference>
<organism evidence="3 4">
    <name type="scientific">Pseudopedobacter beijingensis</name>
    <dbReference type="NCBI Taxonomy" id="1207056"/>
    <lineage>
        <taxon>Bacteria</taxon>
        <taxon>Pseudomonadati</taxon>
        <taxon>Bacteroidota</taxon>
        <taxon>Sphingobacteriia</taxon>
        <taxon>Sphingobacteriales</taxon>
        <taxon>Sphingobacteriaceae</taxon>
        <taxon>Pseudopedobacter</taxon>
    </lineage>
</organism>
<dbReference type="InterPro" id="IPR001604">
    <property type="entry name" value="Endo_G_ENPP1-like_dom"/>
</dbReference>
<feature type="domain" description="DNA/RNA non-specific endonuclease/pyrophosphatase/phosphodiesterase" evidence="2">
    <location>
        <begin position="87"/>
        <end position="298"/>
    </location>
</feature>
<keyword evidence="3" id="KW-0255">Endonuclease</keyword>
<dbReference type="Pfam" id="PF01223">
    <property type="entry name" value="Endonuclease_NS"/>
    <property type="match status" value="1"/>
</dbReference>
<dbReference type="InterPro" id="IPR020821">
    <property type="entry name" value="ENPP1-3/EXOG-like_nuc-like"/>
</dbReference>
<reference evidence="4" key="1">
    <citation type="journal article" date="2019" name="Int. J. Syst. Evol. Microbiol.">
        <title>The Global Catalogue of Microorganisms (GCM) 10K type strain sequencing project: providing services to taxonomists for standard genome sequencing and annotation.</title>
        <authorList>
            <consortium name="The Broad Institute Genomics Platform"/>
            <consortium name="The Broad Institute Genome Sequencing Center for Infectious Disease"/>
            <person name="Wu L."/>
            <person name="Ma J."/>
        </authorList>
    </citation>
    <scope>NUCLEOTIDE SEQUENCE [LARGE SCALE GENOMIC DNA]</scope>
    <source>
        <strain evidence="4">CCUG 53762</strain>
    </source>
</reference>
<comment type="caution">
    <text evidence="3">The sequence shown here is derived from an EMBL/GenBank/DDBJ whole genome shotgun (WGS) entry which is preliminary data.</text>
</comment>
<dbReference type="InterPro" id="IPR040255">
    <property type="entry name" value="Non-specific_endonuclease"/>
</dbReference>
<evidence type="ECO:0000259" key="2">
    <source>
        <dbReference type="SMART" id="SM00892"/>
    </source>
</evidence>